<keyword evidence="2" id="KW-0131">Cell cycle</keyword>
<protein>
    <submittedName>
        <fullName evidence="2">Cell division protein FtsL</fullName>
    </submittedName>
</protein>
<comment type="caution">
    <text evidence="2">The sequence shown here is derived from an EMBL/GenBank/DDBJ whole genome shotgun (WGS) entry which is preliminary data.</text>
</comment>
<feature type="coiled-coil region" evidence="1">
    <location>
        <begin position="42"/>
        <end position="76"/>
    </location>
</feature>
<dbReference type="AlphaFoldDB" id="A0A5J4S7H5"/>
<accession>A0A5J4S7H5</accession>
<sequence length="105" mass="12693">MHKIITLLSAVRSFIHRHKCVTITLLFAVFITFIDENNLIRRLNQNREIGRLKKEIEIYKKAYENDTQQLNELITNPDKIEKIAREKYLMKRPDEDIYIFNKENE</sequence>
<keyword evidence="2" id="KW-0132">Cell division</keyword>
<organism evidence="2">
    <name type="scientific">termite gut metagenome</name>
    <dbReference type="NCBI Taxonomy" id="433724"/>
    <lineage>
        <taxon>unclassified sequences</taxon>
        <taxon>metagenomes</taxon>
        <taxon>organismal metagenomes</taxon>
    </lineage>
</organism>
<dbReference type="GO" id="GO:0051301">
    <property type="term" value="P:cell division"/>
    <property type="evidence" value="ECO:0007669"/>
    <property type="project" value="UniProtKB-KW"/>
</dbReference>
<evidence type="ECO:0000313" key="2">
    <source>
        <dbReference type="EMBL" id="KAA6342079.1"/>
    </source>
</evidence>
<reference evidence="2" key="1">
    <citation type="submission" date="2019-03" db="EMBL/GenBank/DDBJ databases">
        <title>Single cell metagenomics reveals metabolic interactions within the superorganism composed of flagellate Streblomastix strix and complex community of Bacteroidetes bacteria on its surface.</title>
        <authorList>
            <person name="Treitli S.C."/>
            <person name="Kolisko M."/>
            <person name="Husnik F."/>
            <person name="Keeling P."/>
            <person name="Hampl V."/>
        </authorList>
    </citation>
    <scope>NUCLEOTIDE SEQUENCE</scope>
    <source>
        <strain evidence="2">STM</strain>
    </source>
</reference>
<dbReference type="EMBL" id="SNRY01000346">
    <property type="protein sequence ID" value="KAA6342079.1"/>
    <property type="molecule type" value="Genomic_DNA"/>
</dbReference>
<dbReference type="Pfam" id="PF04977">
    <property type="entry name" value="DivIC"/>
    <property type="match status" value="1"/>
</dbReference>
<dbReference type="InterPro" id="IPR007060">
    <property type="entry name" value="FtsL/DivIC"/>
</dbReference>
<keyword evidence="1" id="KW-0175">Coiled coil</keyword>
<gene>
    <name evidence="2" type="ORF">EZS27_010143</name>
</gene>
<evidence type="ECO:0000256" key="1">
    <source>
        <dbReference type="SAM" id="Coils"/>
    </source>
</evidence>
<name>A0A5J4S7H5_9ZZZZ</name>
<proteinExistence type="predicted"/>